<name>A0AAX6MRC1_9PEZI</name>
<dbReference type="InterPro" id="IPR056632">
    <property type="entry name" value="DUF7730"/>
</dbReference>
<reference evidence="2 3" key="1">
    <citation type="journal article" date="2024" name="Front Chem Biol">
        <title>Unveiling the potential of Daldinia eschscholtzii MFLUCC 19-0629 through bioactivity and bioinformatics studies for enhanced sustainable agriculture production.</title>
        <authorList>
            <person name="Brooks S."/>
            <person name="Weaver J.A."/>
            <person name="Klomchit A."/>
            <person name="Alharthi S.A."/>
            <person name="Onlamun T."/>
            <person name="Nurani R."/>
            <person name="Vong T.K."/>
            <person name="Alberti F."/>
            <person name="Greco C."/>
        </authorList>
    </citation>
    <scope>NUCLEOTIDE SEQUENCE [LARGE SCALE GENOMIC DNA]</scope>
    <source>
        <strain evidence="2">MFLUCC 19-0629</strain>
    </source>
</reference>
<evidence type="ECO:0000313" key="3">
    <source>
        <dbReference type="Proteomes" id="UP001369815"/>
    </source>
</evidence>
<dbReference type="Pfam" id="PF24864">
    <property type="entry name" value="DUF7730"/>
    <property type="match status" value="1"/>
</dbReference>
<dbReference type="Proteomes" id="UP001369815">
    <property type="component" value="Unassembled WGS sequence"/>
</dbReference>
<evidence type="ECO:0000313" key="2">
    <source>
        <dbReference type="EMBL" id="KAK6955165.1"/>
    </source>
</evidence>
<evidence type="ECO:0000259" key="1">
    <source>
        <dbReference type="Pfam" id="PF24864"/>
    </source>
</evidence>
<protein>
    <recommendedName>
        <fullName evidence="1">DUF7730 domain-containing protein</fullName>
    </recommendedName>
</protein>
<dbReference type="PANTHER" id="PTHR38790:SF4">
    <property type="entry name" value="2EXR DOMAIN-CONTAINING PROTEIN"/>
    <property type="match status" value="1"/>
</dbReference>
<organism evidence="2 3">
    <name type="scientific">Daldinia eschscholtzii</name>
    <dbReference type="NCBI Taxonomy" id="292717"/>
    <lineage>
        <taxon>Eukaryota</taxon>
        <taxon>Fungi</taxon>
        <taxon>Dikarya</taxon>
        <taxon>Ascomycota</taxon>
        <taxon>Pezizomycotina</taxon>
        <taxon>Sordariomycetes</taxon>
        <taxon>Xylariomycetidae</taxon>
        <taxon>Xylariales</taxon>
        <taxon>Hypoxylaceae</taxon>
        <taxon>Daldinia</taxon>
    </lineage>
</organism>
<dbReference type="AlphaFoldDB" id="A0AAX6MRC1"/>
<accession>A0AAX6MRC1</accession>
<proteinExistence type="predicted"/>
<gene>
    <name evidence="2" type="ORF">Daesc_002796</name>
</gene>
<feature type="domain" description="DUF7730" evidence="1">
    <location>
        <begin position="7"/>
        <end position="117"/>
    </location>
</feature>
<sequence length="229" mass="26707">MSNFNPQTTSIFSLPTEIRRMIYRRVLKQDRPIILCTERKWYTVPQDMDRKLFSFTEEASMHKRDDIEDKLGTSIERPPTPDATEEPVRYTALLEVCRQINDEATPFLYSQNMIVINSPCEDGLTHWPLILREAPHLERLTIWVGPHTMNQFLFWAHGCDIILAIPSLKRITVLFQEDICGMDEEQMEAAYHSVKDYLTWRPGLTPQTIDVGFYPSLRYAFNALSGSYK</sequence>
<comment type="caution">
    <text evidence="2">The sequence shown here is derived from an EMBL/GenBank/DDBJ whole genome shotgun (WGS) entry which is preliminary data.</text>
</comment>
<dbReference type="EMBL" id="JBANMG010000003">
    <property type="protein sequence ID" value="KAK6955165.1"/>
    <property type="molecule type" value="Genomic_DNA"/>
</dbReference>
<dbReference type="PANTHER" id="PTHR38790">
    <property type="entry name" value="2EXR DOMAIN-CONTAINING PROTEIN-RELATED"/>
    <property type="match status" value="1"/>
</dbReference>
<keyword evidence="3" id="KW-1185">Reference proteome</keyword>